<dbReference type="RefSeq" id="WP_367953876.1">
    <property type="nucleotide sequence ID" value="NZ_JBDPGJ010000002.1"/>
</dbReference>
<evidence type="ECO:0000259" key="1">
    <source>
        <dbReference type="Pfam" id="PF02602"/>
    </source>
</evidence>
<dbReference type="Proteomes" id="UP001556692">
    <property type="component" value="Unassembled WGS sequence"/>
</dbReference>
<name>A0ABV3SJD7_9HYPH</name>
<dbReference type="InterPro" id="IPR036108">
    <property type="entry name" value="4pyrrol_syn_uPrphyn_synt_sf"/>
</dbReference>
<keyword evidence="3" id="KW-1185">Reference proteome</keyword>
<dbReference type="EMBL" id="JBDPGJ010000002">
    <property type="protein sequence ID" value="MEX0406006.1"/>
    <property type="molecule type" value="Genomic_DNA"/>
</dbReference>
<dbReference type="GO" id="GO:0004852">
    <property type="term" value="F:uroporphyrinogen-III synthase activity"/>
    <property type="evidence" value="ECO:0007669"/>
    <property type="project" value="UniProtKB-EC"/>
</dbReference>
<evidence type="ECO:0000313" key="3">
    <source>
        <dbReference type="Proteomes" id="UP001556692"/>
    </source>
</evidence>
<organism evidence="2 3">
    <name type="scientific">Aquibium pacificus</name>
    <dbReference type="NCBI Taxonomy" id="3153579"/>
    <lineage>
        <taxon>Bacteria</taxon>
        <taxon>Pseudomonadati</taxon>
        <taxon>Pseudomonadota</taxon>
        <taxon>Alphaproteobacteria</taxon>
        <taxon>Hyphomicrobiales</taxon>
        <taxon>Phyllobacteriaceae</taxon>
        <taxon>Aquibium</taxon>
    </lineage>
</organism>
<proteinExistence type="predicted"/>
<reference evidence="2 3" key="1">
    <citation type="submission" date="2024-05" db="EMBL/GenBank/DDBJ databases">
        <authorList>
            <person name="Jiang F."/>
        </authorList>
    </citation>
    <scope>NUCLEOTIDE SEQUENCE [LARGE SCALE GENOMIC DNA]</scope>
    <source>
        <strain evidence="2 3">LZ166</strain>
    </source>
</reference>
<dbReference type="CDD" id="cd06578">
    <property type="entry name" value="HemD"/>
    <property type="match status" value="1"/>
</dbReference>
<dbReference type="InterPro" id="IPR003754">
    <property type="entry name" value="4pyrrol_synth_uPrphyn_synth"/>
</dbReference>
<sequence length="236" mass="25023">MARVLVTRPEPGASVTAKRLRALGHEAIVLPLSEIRALDPVLPDPSAIDAVAATSASAFRHLKPECAATFRQKACFTVGARTAQAAGQAGFADVRSSDADASALAAMLVATLPAKSRILYLCGCVRRPEFEAGVEAGGMLCLPVEIYDTTFSPPEATVTESMSAGPPDIVLVYSARTAEVLRDMMSHPDFASSLRNARFLCLSEAVARGLGTLVEGRTYWSDEPDEEALFALLSRP</sequence>
<keyword evidence="2" id="KW-0456">Lyase</keyword>
<dbReference type="Gene3D" id="3.40.50.10090">
    <property type="match status" value="2"/>
</dbReference>
<dbReference type="Pfam" id="PF02602">
    <property type="entry name" value="HEM4"/>
    <property type="match status" value="1"/>
</dbReference>
<feature type="domain" description="Tetrapyrrole biosynthesis uroporphyrinogen III synthase" evidence="1">
    <location>
        <begin position="15"/>
        <end position="230"/>
    </location>
</feature>
<dbReference type="EC" id="4.2.1.75" evidence="2"/>
<dbReference type="SUPFAM" id="SSF69618">
    <property type="entry name" value="HemD-like"/>
    <property type="match status" value="1"/>
</dbReference>
<accession>A0ABV3SJD7</accession>
<protein>
    <submittedName>
        <fullName evidence="2">Uroporphyrinogen-III synthase</fullName>
        <ecNumber evidence="2">4.2.1.75</ecNumber>
    </submittedName>
</protein>
<gene>
    <name evidence="2" type="ORF">ABGN05_10060</name>
</gene>
<evidence type="ECO:0000313" key="2">
    <source>
        <dbReference type="EMBL" id="MEX0406006.1"/>
    </source>
</evidence>
<comment type="caution">
    <text evidence="2">The sequence shown here is derived from an EMBL/GenBank/DDBJ whole genome shotgun (WGS) entry which is preliminary data.</text>
</comment>